<dbReference type="InterPro" id="IPR026876">
    <property type="entry name" value="Fn3_assoc_repeat"/>
</dbReference>
<evidence type="ECO:0000313" key="2">
    <source>
        <dbReference type="Proteomes" id="UP000007652"/>
    </source>
</evidence>
<dbReference type="AlphaFoldDB" id="I7LJ49"/>
<reference evidence="1 2" key="1">
    <citation type="journal article" date="2011" name="J. Bacteriol.">
        <title>Draft genome sequence of Caloramator australicus strain RC3T, a thermoanaerobe from the Great Artesian Basin of Australia.</title>
        <authorList>
            <person name="Ogg C.D."/>
            <person name="Patel B.K.C."/>
        </authorList>
    </citation>
    <scope>NUCLEOTIDE SEQUENCE [LARGE SCALE GENOMIC DNA]</scope>
    <source>
        <strain evidence="1 2">RC3</strain>
    </source>
</reference>
<dbReference type="Proteomes" id="UP000007652">
    <property type="component" value="Unassembled WGS sequence"/>
</dbReference>
<dbReference type="EMBL" id="CAKP01000071">
    <property type="protein sequence ID" value="CCJ33432.1"/>
    <property type="molecule type" value="Genomic_DNA"/>
</dbReference>
<accession>I7LJ49</accession>
<dbReference type="RefSeq" id="WP_008908701.1">
    <property type="nucleotide sequence ID" value="NZ_CAKP01000071.1"/>
</dbReference>
<comment type="caution">
    <text evidence="1">The sequence shown here is derived from an EMBL/GenBank/DDBJ whole genome shotgun (WGS) entry which is preliminary data.</text>
</comment>
<gene>
    <name evidence="1" type="ORF">CAAU_1348</name>
</gene>
<keyword evidence="2" id="KW-1185">Reference proteome</keyword>
<dbReference type="OrthoDB" id="9757917at2"/>
<organism evidence="1 2">
    <name type="scientific">Caloramator australicus RC3</name>
    <dbReference type="NCBI Taxonomy" id="857293"/>
    <lineage>
        <taxon>Bacteria</taxon>
        <taxon>Bacillati</taxon>
        <taxon>Bacillota</taxon>
        <taxon>Clostridia</taxon>
        <taxon>Eubacteriales</taxon>
        <taxon>Clostridiaceae</taxon>
        <taxon>Caloramator</taxon>
    </lineage>
</organism>
<evidence type="ECO:0000313" key="1">
    <source>
        <dbReference type="EMBL" id="CCJ33432.1"/>
    </source>
</evidence>
<dbReference type="eggNOG" id="COG1483">
    <property type="taxonomic scope" value="Bacteria"/>
</dbReference>
<proteinExistence type="predicted"/>
<dbReference type="Pfam" id="PF13287">
    <property type="entry name" value="Fn3_assoc"/>
    <property type="match status" value="1"/>
</dbReference>
<evidence type="ECO:0008006" key="3">
    <source>
        <dbReference type="Google" id="ProtNLM"/>
    </source>
</evidence>
<dbReference type="InterPro" id="IPR007555">
    <property type="entry name" value="DUF499"/>
</dbReference>
<dbReference type="Pfam" id="PF04465">
    <property type="entry name" value="DUF499"/>
    <property type="match status" value="1"/>
</dbReference>
<dbReference type="STRING" id="857293.CAAU_1348"/>
<name>I7LJ49_9CLOT</name>
<protein>
    <recommendedName>
        <fullName evidence="3">Glycosyl transferase</fullName>
    </recommendedName>
</protein>
<sequence>MKTLLELCKPRESVFDETKRDDVLDLTDLIENRINPEEFFEENYFTQGMKILFDTAFKRFHRQGQTGIIKLTQSMGGGKTHNMIALGLLAKYPRIREKILGEKFKNSHLGEIKVVAFTGRESDAPFGIWGSIAEQLGKKEYFKDYYSPLQAPGQTAWVNLLKGEPLLILLDELPPYLENAKSKVVGDTNLAVITTTALANLFNAIAKEELSNVCLVISDLKASYESGSELLQSSFKELEGEINRFALNIEPVQQASDEVYHILRKRLFKELPSKEEINEIANAYKSAVNEARQMGYTSISAEQIYIGIKDSYPFHPVIKDLYARFKENPGFQQTRGLIRLMRIIINQLYRGDEPLASKKYLVNVFDFDLNDHEMFTAITQIKPSLSNAISHDIASNGKAVAEIYDNTMNETSMQEISKLILIASLADVPHALLGLSEHEIIGYLCEPNKDITRIKRALHELEMKAWYLTPDRDGRIYFQNTKNIIAEMNSLIDSYDNESAKKELRIFLEEKFKPILGDCYQKLYVFPPLDEVQLEQDKVSLVIVEPYELSNDLNPDVQKFYEYQRFKNRVMFLTGQRRTMENLYVKAKEYKAINIIIKRMKEERIKESDPQFQKALDKLDKIKLELLQAARETFQCIYYPSKYGLLKVDFIMQFVGNEYNGEKQIREVLTLKHKFTTELDDEKLRKMCEADLFTQKEMRWQDVKDRAATNPEWQWHEPSALDGLLENMLRKGIWRQNGGYVDKGPFPKEKTSVLIQQLRYDEDTGEAVLRLTPQYGDKIYYEIDGPATTASKLVENPNEFKTNELKLSFICVDSNGEHETGEPVYWTNKITVKGRVYDKNGKKILELRGTPNVKIKFTTDGSNPKENGGIYEGEVEIPDDAVLVLAVAEGKGIYSEQISIKIEKGEINSREIDKSKQLTLIKTFQFQDTKSTYEELSILKKHGVSVADVRIVIFKVDSNLREGWIDLTIGKDIICKPDAIESMIDNTRNALTNDGKVNITFEYNKAIFETGQKFLDYIADKKKTLNQFEEREIIQ</sequence>